<name>A0A927D3F8_9RHOB</name>
<reference evidence="2" key="1">
    <citation type="submission" date="2020-08" db="EMBL/GenBank/DDBJ databases">
        <title>Sulfitobacter aestuariivivens sp. nov., isolated from a tidal flat.</title>
        <authorList>
            <person name="Park S."/>
            <person name="Yoon J.-H."/>
        </authorList>
    </citation>
    <scope>NUCLEOTIDE SEQUENCE</scope>
    <source>
        <strain evidence="2">TSTF-M16</strain>
    </source>
</reference>
<protein>
    <submittedName>
        <fullName evidence="2">Uncharacterized protein</fullName>
    </submittedName>
</protein>
<feature type="transmembrane region" description="Helical" evidence="1">
    <location>
        <begin position="7"/>
        <end position="28"/>
    </location>
</feature>
<evidence type="ECO:0000313" key="2">
    <source>
        <dbReference type="EMBL" id="MBD3664279.1"/>
    </source>
</evidence>
<keyword evidence="3" id="KW-1185">Reference proteome</keyword>
<evidence type="ECO:0000256" key="1">
    <source>
        <dbReference type="SAM" id="Phobius"/>
    </source>
</evidence>
<dbReference type="RefSeq" id="WP_191075320.1">
    <property type="nucleotide sequence ID" value="NZ_JACTAG010000002.1"/>
</dbReference>
<sequence length="71" mass="7802">MNTLRELVLMLSTFMWIGAGTWIITALIASDTSISGDQAAEMAPSTSYFVFGIGVAVFILVTVFWKKKKEP</sequence>
<keyword evidence="1" id="KW-1133">Transmembrane helix</keyword>
<keyword evidence="1" id="KW-0472">Membrane</keyword>
<proteinExistence type="predicted"/>
<keyword evidence="1" id="KW-0812">Transmembrane</keyword>
<dbReference type="Proteomes" id="UP000635142">
    <property type="component" value="Unassembled WGS sequence"/>
</dbReference>
<organism evidence="2 3">
    <name type="scientific">Sulfitobacter aestuariivivens</name>
    <dbReference type="NCBI Taxonomy" id="2766981"/>
    <lineage>
        <taxon>Bacteria</taxon>
        <taxon>Pseudomonadati</taxon>
        <taxon>Pseudomonadota</taxon>
        <taxon>Alphaproteobacteria</taxon>
        <taxon>Rhodobacterales</taxon>
        <taxon>Roseobacteraceae</taxon>
        <taxon>Sulfitobacter</taxon>
    </lineage>
</organism>
<accession>A0A927D3F8</accession>
<comment type="caution">
    <text evidence="2">The sequence shown here is derived from an EMBL/GenBank/DDBJ whole genome shotgun (WGS) entry which is preliminary data.</text>
</comment>
<dbReference type="AlphaFoldDB" id="A0A927D3F8"/>
<dbReference type="EMBL" id="JACTAG010000002">
    <property type="protein sequence ID" value="MBD3664279.1"/>
    <property type="molecule type" value="Genomic_DNA"/>
</dbReference>
<evidence type="ECO:0000313" key="3">
    <source>
        <dbReference type="Proteomes" id="UP000635142"/>
    </source>
</evidence>
<feature type="transmembrane region" description="Helical" evidence="1">
    <location>
        <begin position="48"/>
        <end position="65"/>
    </location>
</feature>
<gene>
    <name evidence="2" type="ORF">H9Q16_10130</name>
</gene>